<evidence type="ECO:0000313" key="2">
    <source>
        <dbReference type="EMBL" id="GIY66179.1"/>
    </source>
</evidence>
<protein>
    <submittedName>
        <fullName evidence="2">Uncharacterized protein</fullName>
    </submittedName>
</protein>
<comment type="caution">
    <text evidence="2">The sequence shown here is derived from an EMBL/GenBank/DDBJ whole genome shotgun (WGS) entry which is preliminary data.</text>
</comment>
<gene>
    <name evidence="2" type="primary">AVEN_83640_1</name>
    <name evidence="2" type="ORF">CEXT_745401</name>
</gene>
<dbReference type="Proteomes" id="UP001054945">
    <property type="component" value="Unassembled WGS sequence"/>
</dbReference>
<evidence type="ECO:0000256" key="1">
    <source>
        <dbReference type="SAM" id="MobiDB-lite"/>
    </source>
</evidence>
<name>A0AAV4V8E9_CAEEX</name>
<organism evidence="2 3">
    <name type="scientific">Caerostris extrusa</name>
    <name type="common">Bark spider</name>
    <name type="synonym">Caerostris bankana</name>
    <dbReference type="NCBI Taxonomy" id="172846"/>
    <lineage>
        <taxon>Eukaryota</taxon>
        <taxon>Metazoa</taxon>
        <taxon>Ecdysozoa</taxon>
        <taxon>Arthropoda</taxon>
        <taxon>Chelicerata</taxon>
        <taxon>Arachnida</taxon>
        <taxon>Araneae</taxon>
        <taxon>Araneomorphae</taxon>
        <taxon>Entelegynae</taxon>
        <taxon>Araneoidea</taxon>
        <taxon>Araneidae</taxon>
        <taxon>Caerostris</taxon>
    </lineage>
</organism>
<keyword evidence="3" id="KW-1185">Reference proteome</keyword>
<accession>A0AAV4V8E9</accession>
<sequence>MDVEIIESKRSEVTPEHAVLIPILPNVKSPMPYVEAVAIVIGSMHIHSVLESGDFMKVYLTDTRYVDILVNQGISILGTQINVDYAVPRADKVILSNVDPIIPDETLLKVLGYYGTLETGIIHEKIALSSEYSHIECGRRRLYLTVFPNKKLPTNITISYHNMHFRIDVLVEPLSEINDECESIIPSGEERSETSAVESFEIESVVNIKPNIEELPPLQVQPTSKKIAYRNKDPNKVYSNNIAHRLKRQARKAWYGSRPLTRTQHSEMKNVMKRTAIKHLEGARGKKRGPKVLRKLSKLESRKSLTSAGNSSSLDLESKDTSIPSAATSNITQYPLKPKKLKEFLVKAKFHRFPMRVAWEFLGNKTPEALEGLKAQLLEYSNAMKNLALEGRIKRLIALLSTTEE</sequence>
<evidence type="ECO:0000313" key="3">
    <source>
        <dbReference type="Proteomes" id="UP001054945"/>
    </source>
</evidence>
<reference evidence="2 3" key="1">
    <citation type="submission" date="2021-06" db="EMBL/GenBank/DDBJ databases">
        <title>Caerostris extrusa draft genome.</title>
        <authorList>
            <person name="Kono N."/>
            <person name="Arakawa K."/>
        </authorList>
    </citation>
    <scope>NUCLEOTIDE SEQUENCE [LARGE SCALE GENOMIC DNA]</scope>
</reference>
<feature type="region of interest" description="Disordered" evidence="1">
    <location>
        <begin position="301"/>
        <end position="321"/>
    </location>
</feature>
<dbReference type="AlphaFoldDB" id="A0AAV4V8E9"/>
<feature type="compositionally biased region" description="Polar residues" evidence="1">
    <location>
        <begin position="304"/>
        <end position="321"/>
    </location>
</feature>
<dbReference type="EMBL" id="BPLR01014089">
    <property type="protein sequence ID" value="GIY66179.1"/>
    <property type="molecule type" value="Genomic_DNA"/>
</dbReference>
<proteinExistence type="predicted"/>